<proteinExistence type="predicted"/>
<dbReference type="PANTHER" id="PTHR45036:SF1">
    <property type="entry name" value="METHYLTRANSFERASE LIKE 7A"/>
    <property type="match status" value="1"/>
</dbReference>
<dbReference type="GO" id="GO:0008757">
    <property type="term" value="F:S-adenosylmethionine-dependent methyltransferase activity"/>
    <property type="evidence" value="ECO:0007669"/>
    <property type="project" value="InterPro"/>
</dbReference>
<dbReference type="Pfam" id="PF08241">
    <property type="entry name" value="Methyltransf_11"/>
    <property type="match status" value="1"/>
</dbReference>
<name>A0A9W7FAR8_9STRA</name>
<gene>
    <name evidence="2" type="ORF">TrVE_jg6383</name>
</gene>
<evidence type="ECO:0000259" key="1">
    <source>
        <dbReference type="Pfam" id="PF08241"/>
    </source>
</evidence>
<evidence type="ECO:0000313" key="2">
    <source>
        <dbReference type="EMBL" id="GMI07759.1"/>
    </source>
</evidence>
<dbReference type="PANTHER" id="PTHR45036">
    <property type="entry name" value="METHYLTRANSFERASE LIKE 7B"/>
    <property type="match status" value="1"/>
</dbReference>
<dbReference type="CDD" id="cd02440">
    <property type="entry name" value="AdoMet_MTases"/>
    <property type="match status" value="1"/>
</dbReference>
<organism evidence="2 3">
    <name type="scientific">Triparma verrucosa</name>
    <dbReference type="NCBI Taxonomy" id="1606542"/>
    <lineage>
        <taxon>Eukaryota</taxon>
        <taxon>Sar</taxon>
        <taxon>Stramenopiles</taxon>
        <taxon>Ochrophyta</taxon>
        <taxon>Bolidophyceae</taxon>
        <taxon>Parmales</taxon>
        <taxon>Triparmaceae</taxon>
        <taxon>Triparma</taxon>
    </lineage>
</organism>
<dbReference type="EMBL" id="BRXX01000370">
    <property type="protein sequence ID" value="GMI07759.1"/>
    <property type="molecule type" value="Genomic_DNA"/>
</dbReference>
<evidence type="ECO:0000313" key="3">
    <source>
        <dbReference type="Proteomes" id="UP001165160"/>
    </source>
</evidence>
<dbReference type="InterPro" id="IPR052356">
    <property type="entry name" value="Thiol_S-MT"/>
</dbReference>
<feature type="domain" description="Methyltransferase type 11" evidence="1">
    <location>
        <begin position="47"/>
        <end position="149"/>
    </location>
</feature>
<dbReference type="InterPro" id="IPR013216">
    <property type="entry name" value="Methyltransf_11"/>
</dbReference>
<comment type="caution">
    <text evidence="2">The sequence shown here is derived from an EMBL/GenBank/DDBJ whole genome shotgun (WGS) entry which is preliminary data.</text>
</comment>
<dbReference type="AlphaFoldDB" id="A0A9W7FAR8"/>
<dbReference type="SUPFAM" id="SSF53335">
    <property type="entry name" value="S-adenosyl-L-methionine-dependent methyltransferases"/>
    <property type="match status" value="1"/>
</dbReference>
<accession>A0A9W7FAR8</accession>
<sequence>MDMRFALGMSEGMKDYEAEASPKKASLFRDLLSSLPPNQSSEPLIVEVGMGSFPNSKFYRPSANRPLDIVGVDPNDSMKNFAMSNAEKDSLTKNGNSVRIVHGVSEALPFNDDSVDAVVCSLTLCSVLDPQKSISEIKRVLKPGGKFLFWEHVLSQTDSGMANFQVAMTPAQVRCADGCHLNRKTGETINNAGFKRVDMEYFELKNFGFLNPTVAGLATK</sequence>
<dbReference type="InterPro" id="IPR029063">
    <property type="entry name" value="SAM-dependent_MTases_sf"/>
</dbReference>
<keyword evidence="3" id="KW-1185">Reference proteome</keyword>
<protein>
    <recommendedName>
        <fullName evidence="1">Methyltransferase type 11 domain-containing protein</fullName>
    </recommendedName>
</protein>
<reference evidence="3" key="1">
    <citation type="journal article" date="2023" name="Commun. Biol.">
        <title>Genome analysis of Parmales, the sister group of diatoms, reveals the evolutionary specialization of diatoms from phago-mixotrophs to photoautotrophs.</title>
        <authorList>
            <person name="Ban H."/>
            <person name="Sato S."/>
            <person name="Yoshikawa S."/>
            <person name="Yamada K."/>
            <person name="Nakamura Y."/>
            <person name="Ichinomiya M."/>
            <person name="Sato N."/>
            <person name="Blanc-Mathieu R."/>
            <person name="Endo H."/>
            <person name="Kuwata A."/>
            <person name="Ogata H."/>
        </authorList>
    </citation>
    <scope>NUCLEOTIDE SEQUENCE [LARGE SCALE GENOMIC DNA]</scope>
    <source>
        <strain evidence="3">NIES 3699</strain>
    </source>
</reference>
<dbReference type="Proteomes" id="UP001165160">
    <property type="component" value="Unassembled WGS sequence"/>
</dbReference>
<dbReference type="Gene3D" id="3.40.50.150">
    <property type="entry name" value="Vaccinia Virus protein VP39"/>
    <property type="match status" value="1"/>
</dbReference>